<dbReference type="Proteomes" id="UP000799764">
    <property type="component" value="Unassembled WGS sequence"/>
</dbReference>
<dbReference type="EMBL" id="MU001492">
    <property type="protein sequence ID" value="KAF2452159.1"/>
    <property type="molecule type" value="Genomic_DNA"/>
</dbReference>
<sequence length="89" mass="10324">MTCFLVSSLFVGAFRVGSVACLCYLRFFSIPLPFVALLAVQHTCMPLLVRFLFELLHFHTMRTVLMGMWMAFIQFVRQDWKGTHVRFGS</sequence>
<keyword evidence="1" id="KW-0472">Membrane</keyword>
<evidence type="ECO:0000313" key="2">
    <source>
        <dbReference type="EMBL" id="KAF2452159.1"/>
    </source>
</evidence>
<evidence type="ECO:0000256" key="1">
    <source>
        <dbReference type="SAM" id="Phobius"/>
    </source>
</evidence>
<organism evidence="2 3">
    <name type="scientific">Karstenula rhodostoma CBS 690.94</name>
    <dbReference type="NCBI Taxonomy" id="1392251"/>
    <lineage>
        <taxon>Eukaryota</taxon>
        <taxon>Fungi</taxon>
        <taxon>Dikarya</taxon>
        <taxon>Ascomycota</taxon>
        <taxon>Pezizomycotina</taxon>
        <taxon>Dothideomycetes</taxon>
        <taxon>Pleosporomycetidae</taxon>
        <taxon>Pleosporales</taxon>
        <taxon>Massarineae</taxon>
        <taxon>Didymosphaeriaceae</taxon>
        <taxon>Karstenula</taxon>
    </lineage>
</organism>
<feature type="transmembrane region" description="Helical" evidence="1">
    <location>
        <begin position="31"/>
        <end position="53"/>
    </location>
</feature>
<gene>
    <name evidence="2" type="ORF">P171DRAFT_20369</name>
</gene>
<keyword evidence="1" id="KW-0812">Transmembrane</keyword>
<evidence type="ECO:0000313" key="3">
    <source>
        <dbReference type="Proteomes" id="UP000799764"/>
    </source>
</evidence>
<keyword evidence="1" id="KW-1133">Transmembrane helix</keyword>
<dbReference type="AlphaFoldDB" id="A0A9P4Q0A1"/>
<protein>
    <submittedName>
        <fullName evidence="2">Uncharacterized protein</fullName>
    </submittedName>
</protein>
<comment type="caution">
    <text evidence="2">The sequence shown here is derived from an EMBL/GenBank/DDBJ whole genome shotgun (WGS) entry which is preliminary data.</text>
</comment>
<keyword evidence="3" id="KW-1185">Reference proteome</keyword>
<proteinExistence type="predicted"/>
<accession>A0A9P4Q0A1</accession>
<reference evidence="2" key="1">
    <citation type="journal article" date="2020" name="Stud. Mycol.">
        <title>101 Dothideomycetes genomes: a test case for predicting lifestyles and emergence of pathogens.</title>
        <authorList>
            <person name="Haridas S."/>
            <person name="Albert R."/>
            <person name="Binder M."/>
            <person name="Bloem J."/>
            <person name="Labutti K."/>
            <person name="Salamov A."/>
            <person name="Andreopoulos B."/>
            <person name="Baker S."/>
            <person name="Barry K."/>
            <person name="Bills G."/>
            <person name="Bluhm B."/>
            <person name="Cannon C."/>
            <person name="Castanera R."/>
            <person name="Culley D."/>
            <person name="Daum C."/>
            <person name="Ezra D."/>
            <person name="Gonzalez J."/>
            <person name="Henrissat B."/>
            <person name="Kuo A."/>
            <person name="Liang C."/>
            <person name="Lipzen A."/>
            <person name="Lutzoni F."/>
            <person name="Magnuson J."/>
            <person name="Mondo S."/>
            <person name="Nolan M."/>
            <person name="Ohm R."/>
            <person name="Pangilinan J."/>
            <person name="Park H.-J."/>
            <person name="Ramirez L."/>
            <person name="Alfaro M."/>
            <person name="Sun H."/>
            <person name="Tritt A."/>
            <person name="Yoshinaga Y."/>
            <person name="Zwiers L.-H."/>
            <person name="Turgeon B."/>
            <person name="Goodwin S."/>
            <person name="Spatafora J."/>
            <person name="Crous P."/>
            <person name="Grigoriev I."/>
        </authorList>
    </citation>
    <scope>NUCLEOTIDE SEQUENCE</scope>
    <source>
        <strain evidence="2">CBS 690.94</strain>
    </source>
</reference>
<name>A0A9P4Q0A1_9PLEO</name>